<dbReference type="RefSeq" id="WP_087482155.1">
    <property type="nucleotide sequence ID" value="NZ_AP024884.1"/>
</dbReference>
<dbReference type="OrthoDB" id="9902301at2"/>
<dbReference type="Proteomes" id="UP001283366">
    <property type="component" value="Unassembled WGS sequence"/>
</dbReference>
<accession>A0A1Y6J1D8</accession>
<feature type="coiled-coil region" evidence="1">
    <location>
        <begin position="7"/>
        <end position="34"/>
    </location>
</feature>
<sequence length="109" mass="12384">MSNETIRTNLVDALNEMNKLLEVCEDEDQQYEIRIQCKTLFQQLDRVIVATLDAGAAEYKDALSALKDLTSLAVEGKKDLEKMYKVIEKAADVIEKVEKLVKHVTRLLS</sequence>
<dbReference type="EMBL" id="FXXI01000008">
    <property type="protein sequence ID" value="SMS02133.1"/>
    <property type="molecule type" value="Genomic_DNA"/>
</dbReference>
<organism evidence="3 4">
    <name type="scientific">Vibrio mangrovi</name>
    <dbReference type="NCBI Taxonomy" id="474394"/>
    <lineage>
        <taxon>Bacteria</taxon>
        <taxon>Pseudomonadati</taxon>
        <taxon>Pseudomonadota</taxon>
        <taxon>Gammaproteobacteria</taxon>
        <taxon>Vibrionales</taxon>
        <taxon>Vibrionaceae</taxon>
        <taxon>Vibrio</taxon>
    </lineage>
</organism>
<gene>
    <name evidence="2" type="ORF">SBX37_21385</name>
    <name evidence="3" type="ORF">VIM7927_03451</name>
</gene>
<proteinExistence type="predicted"/>
<evidence type="ECO:0000313" key="2">
    <source>
        <dbReference type="EMBL" id="MDW6005427.1"/>
    </source>
</evidence>
<reference evidence="3 4" key="1">
    <citation type="submission" date="2017-05" db="EMBL/GenBank/DDBJ databases">
        <authorList>
            <person name="Song R."/>
            <person name="Chenine A.L."/>
            <person name="Ruprecht R.M."/>
        </authorList>
    </citation>
    <scope>NUCLEOTIDE SEQUENCE [LARGE SCALE GENOMIC DNA]</scope>
    <source>
        <strain evidence="3 4">CECT 7927</strain>
    </source>
</reference>
<reference evidence="2 5" key="2">
    <citation type="submission" date="2023-11" db="EMBL/GenBank/DDBJ databases">
        <title>Plant-associative lifestyle of Vibrio porteresiae and its evolutionary dynamics.</title>
        <authorList>
            <person name="Rameshkumar N."/>
            <person name="Kirti K."/>
        </authorList>
    </citation>
    <scope>NUCLEOTIDE SEQUENCE [LARGE SCALE GENOMIC DNA]</scope>
    <source>
        <strain evidence="2 5">MSSRF38</strain>
    </source>
</reference>
<dbReference type="EMBL" id="JAWRCO010000002">
    <property type="protein sequence ID" value="MDW6005427.1"/>
    <property type="molecule type" value="Genomic_DNA"/>
</dbReference>
<dbReference type="Proteomes" id="UP000196125">
    <property type="component" value="Unassembled WGS sequence"/>
</dbReference>
<protein>
    <submittedName>
        <fullName evidence="3">Uncharacterized protein</fullName>
    </submittedName>
</protein>
<keyword evidence="1" id="KW-0175">Coiled coil</keyword>
<dbReference type="AlphaFoldDB" id="A0A1Y6J1D8"/>
<name>A0A1Y6J1D8_9VIBR</name>
<evidence type="ECO:0000313" key="4">
    <source>
        <dbReference type="Proteomes" id="UP000196125"/>
    </source>
</evidence>
<keyword evidence="5" id="KW-1185">Reference proteome</keyword>
<evidence type="ECO:0000313" key="5">
    <source>
        <dbReference type="Proteomes" id="UP001283366"/>
    </source>
</evidence>
<evidence type="ECO:0000256" key="1">
    <source>
        <dbReference type="SAM" id="Coils"/>
    </source>
</evidence>
<evidence type="ECO:0000313" key="3">
    <source>
        <dbReference type="EMBL" id="SMS02133.1"/>
    </source>
</evidence>